<feature type="transmembrane region" description="Helical" evidence="1">
    <location>
        <begin position="390"/>
        <end position="415"/>
    </location>
</feature>
<dbReference type="GeneID" id="68573088"/>
<evidence type="ECO:0000313" key="2">
    <source>
        <dbReference type="EMBL" id="GAA0657635.1"/>
    </source>
</evidence>
<feature type="transmembrane region" description="Helical" evidence="1">
    <location>
        <begin position="318"/>
        <end position="337"/>
    </location>
</feature>
<accession>A0AAV3T430</accession>
<feature type="transmembrane region" description="Helical" evidence="1">
    <location>
        <begin position="73"/>
        <end position="92"/>
    </location>
</feature>
<reference evidence="2 3" key="1">
    <citation type="journal article" date="2019" name="Int. J. Syst. Evol. Microbiol.">
        <title>The Global Catalogue of Microorganisms (GCM) 10K type strain sequencing project: providing services to taxonomists for standard genome sequencing and annotation.</title>
        <authorList>
            <consortium name="The Broad Institute Genomics Platform"/>
            <consortium name="The Broad Institute Genome Sequencing Center for Infectious Disease"/>
            <person name="Wu L."/>
            <person name="Ma J."/>
        </authorList>
    </citation>
    <scope>NUCLEOTIDE SEQUENCE [LARGE SCALE GENOMIC DNA]</scope>
    <source>
        <strain evidence="2 3">JCM 16327</strain>
    </source>
</reference>
<feature type="transmembrane region" description="Helical" evidence="1">
    <location>
        <begin position="191"/>
        <end position="216"/>
    </location>
</feature>
<feature type="transmembrane region" description="Helical" evidence="1">
    <location>
        <begin position="421"/>
        <end position="447"/>
    </location>
</feature>
<keyword evidence="1" id="KW-1133">Transmembrane helix</keyword>
<dbReference type="AlphaFoldDB" id="A0AAV3T430"/>
<keyword evidence="3" id="KW-1185">Reference proteome</keyword>
<feature type="transmembrane region" description="Helical" evidence="1">
    <location>
        <begin position="343"/>
        <end position="363"/>
    </location>
</feature>
<evidence type="ECO:0008006" key="4">
    <source>
        <dbReference type="Google" id="ProtNLM"/>
    </source>
</evidence>
<feature type="transmembrane region" description="Helical" evidence="1">
    <location>
        <begin position="503"/>
        <end position="524"/>
    </location>
</feature>
<evidence type="ECO:0000313" key="3">
    <source>
        <dbReference type="Proteomes" id="UP001500194"/>
    </source>
</evidence>
<protein>
    <recommendedName>
        <fullName evidence="4">ABC-2 type transport system permease protein</fullName>
    </recommendedName>
</protein>
<feature type="transmembrane region" description="Helical" evidence="1">
    <location>
        <begin position="243"/>
        <end position="262"/>
    </location>
</feature>
<dbReference type="Proteomes" id="UP001500194">
    <property type="component" value="Unassembled WGS sequence"/>
</dbReference>
<feature type="transmembrane region" description="Helical" evidence="1">
    <location>
        <begin position="29"/>
        <end position="53"/>
    </location>
</feature>
<evidence type="ECO:0000256" key="1">
    <source>
        <dbReference type="SAM" id="Phobius"/>
    </source>
</evidence>
<keyword evidence="1" id="KW-0472">Membrane</keyword>
<name>A0AAV3T430_9EURY</name>
<feature type="transmembrane region" description="Helical" evidence="1">
    <location>
        <begin position="459"/>
        <end position="483"/>
    </location>
</feature>
<gene>
    <name evidence="2" type="ORF">GCM10009019_22310</name>
</gene>
<sequence>MKTPNVGHALLFARVETKRRIRVLFRSRLQGGALAVAGVFLVVFSVAAAFGAFNVGESISGTVDAEIVRYGRLAAAALFLAAAGLTGIRIVGEQGELDHEAGMLTTIPYRDAVLGLLLAELVGVAAYAALPVVCVSVALAAGSGSPALGASVLVAATTLGVLGTAAGHALGYALRYGFTASERLSKYKTPLGVAVFVAYIYVVGVSQDASFFMPILDAVGATPLGWVGLLPFAVIDSASPTDAGVGLAVALAAIPVLLAAAIRGAGAAWYVDEAHTEARVEHGETSVSAGPLERVVGRPSAWVARTAWTRARRAPIKLVFVIYPAFVLLTPVTQAVQTGEVPATLPAIFAVYGAWAAGAGFALNPLGDEGAMLPVTLTSGVPGRSLARGLVTAAALGGALVVLPLAVAAAVLVPFDPVQVALLVASTVALLVGAGMLATGVGALFPRFEGVRISRSRRVVAPSLIAFGIYSLVLLVVAAPGLATQVPAVADAFADRLGLAASLVQALGTLLTAVLVGICGYASYRVAGAKIDDYRL</sequence>
<feature type="transmembrane region" description="Helical" evidence="1">
    <location>
        <begin position="147"/>
        <end position="170"/>
    </location>
</feature>
<keyword evidence="1" id="KW-0812">Transmembrane</keyword>
<dbReference type="RefSeq" id="WP_227259680.1">
    <property type="nucleotide sequence ID" value="NZ_BAAADU010000002.1"/>
</dbReference>
<comment type="caution">
    <text evidence="2">The sequence shown here is derived from an EMBL/GenBank/DDBJ whole genome shotgun (WGS) entry which is preliminary data.</text>
</comment>
<dbReference type="EMBL" id="BAAADU010000002">
    <property type="protein sequence ID" value="GAA0657635.1"/>
    <property type="molecule type" value="Genomic_DNA"/>
</dbReference>
<feature type="transmembrane region" description="Helical" evidence="1">
    <location>
        <begin position="113"/>
        <end position="141"/>
    </location>
</feature>
<organism evidence="2 3">
    <name type="scientific">Salarchaeum japonicum</name>
    <dbReference type="NCBI Taxonomy" id="555573"/>
    <lineage>
        <taxon>Archaea</taxon>
        <taxon>Methanobacteriati</taxon>
        <taxon>Methanobacteriota</taxon>
        <taxon>Stenosarchaea group</taxon>
        <taxon>Halobacteria</taxon>
        <taxon>Halobacteriales</taxon>
        <taxon>Halobacteriaceae</taxon>
    </lineage>
</organism>
<proteinExistence type="predicted"/>